<evidence type="ECO:0000313" key="2">
    <source>
        <dbReference type="EMBL" id="SLN61519.1"/>
    </source>
</evidence>
<accession>A0A1Y5TE18</accession>
<sequence>MLGLLDDAILLPFGILIAVRLIPAPLMKEIRETAARRQERPMSRSGMIAIFALWLAAAGFSVWLMLK</sequence>
<keyword evidence="3" id="KW-1185">Reference proteome</keyword>
<keyword evidence="1" id="KW-0812">Transmembrane</keyword>
<evidence type="ECO:0000313" key="3">
    <source>
        <dbReference type="Proteomes" id="UP000193870"/>
    </source>
</evidence>
<feature type="transmembrane region" description="Helical" evidence="1">
    <location>
        <begin position="47"/>
        <end position="66"/>
    </location>
</feature>
<evidence type="ECO:0000256" key="1">
    <source>
        <dbReference type="SAM" id="Phobius"/>
    </source>
</evidence>
<organism evidence="2 3">
    <name type="scientific">Palleronia marisminoris</name>
    <dbReference type="NCBI Taxonomy" id="315423"/>
    <lineage>
        <taxon>Bacteria</taxon>
        <taxon>Pseudomonadati</taxon>
        <taxon>Pseudomonadota</taxon>
        <taxon>Alphaproteobacteria</taxon>
        <taxon>Rhodobacterales</taxon>
        <taxon>Roseobacteraceae</taxon>
        <taxon>Palleronia</taxon>
    </lineage>
</organism>
<name>A0A1Y5TE18_9RHOB</name>
<gene>
    <name evidence="2" type="ORF">PAM7066_03076</name>
</gene>
<proteinExistence type="predicted"/>
<feature type="transmembrane region" description="Helical" evidence="1">
    <location>
        <begin position="6"/>
        <end position="26"/>
    </location>
</feature>
<evidence type="ECO:0008006" key="4">
    <source>
        <dbReference type="Google" id="ProtNLM"/>
    </source>
</evidence>
<reference evidence="2 3" key="1">
    <citation type="submission" date="2017-03" db="EMBL/GenBank/DDBJ databases">
        <authorList>
            <person name="Afonso C.L."/>
            <person name="Miller P.J."/>
            <person name="Scott M.A."/>
            <person name="Spackman E."/>
            <person name="Goraichik I."/>
            <person name="Dimitrov K.M."/>
            <person name="Suarez D.L."/>
            <person name="Swayne D.E."/>
        </authorList>
    </citation>
    <scope>NUCLEOTIDE SEQUENCE [LARGE SCALE GENOMIC DNA]</scope>
    <source>
        <strain evidence="2 3">CECT 7066</strain>
    </source>
</reference>
<keyword evidence="1" id="KW-1133">Transmembrane helix</keyword>
<dbReference type="Proteomes" id="UP000193870">
    <property type="component" value="Unassembled WGS sequence"/>
</dbReference>
<protein>
    <recommendedName>
        <fullName evidence="4">DUF1232 domain-containing protein</fullName>
    </recommendedName>
</protein>
<dbReference type="AlphaFoldDB" id="A0A1Y5TE18"/>
<dbReference type="EMBL" id="FWFV01000009">
    <property type="protein sequence ID" value="SLN61519.1"/>
    <property type="molecule type" value="Genomic_DNA"/>
</dbReference>
<keyword evidence="1" id="KW-0472">Membrane</keyword>